<dbReference type="SMART" id="SM00287">
    <property type="entry name" value="SH3b"/>
    <property type="match status" value="2"/>
</dbReference>
<proteinExistence type="predicted"/>
<dbReference type="Gene3D" id="2.60.120.860">
    <property type="match status" value="1"/>
</dbReference>
<dbReference type="RefSeq" id="WP_257559957.1">
    <property type="nucleotide sequence ID" value="NZ_JANKBY010000004.1"/>
</dbReference>
<dbReference type="NCBIfam" id="TIGR01633">
    <property type="entry name" value="phi3626_gp14_N"/>
    <property type="match status" value="1"/>
</dbReference>
<dbReference type="Gene3D" id="2.40.30.200">
    <property type="match status" value="1"/>
</dbReference>
<comment type="caution">
    <text evidence="2">The sequence shown here is derived from an EMBL/GenBank/DDBJ whole genome shotgun (WGS) entry which is preliminary data.</text>
</comment>
<organism evidence="2 3">
    <name type="scientific">Terrisporobacter muris</name>
    <dbReference type="NCBI Taxonomy" id="2963284"/>
    <lineage>
        <taxon>Bacteria</taxon>
        <taxon>Bacillati</taxon>
        <taxon>Bacillota</taxon>
        <taxon>Clostridia</taxon>
        <taxon>Peptostreptococcales</taxon>
        <taxon>Peptostreptococcaceae</taxon>
        <taxon>Terrisporobacter</taxon>
    </lineage>
</organism>
<gene>
    <name evidence="2" type="ORF">NSA58_00755</name>
</gene>
<protein>
    <submittedName>
        <fullName evidence="2">Phage tail family protein</fullName>
    </submittedName>
</protein>
<dbReference type="Pfam" id="PF08239">
    <property type="entry name" value="SH3_3"/>
    <property type="match status" value="1"/>
</dbReference>
<keyword evidence="3" id="KW-1185">Reference proteome</keyword>
<dbReference type="EMBL" id="JANKBY010000004">
    <property type="protein sequence ID" value="MCR1821303.1"/>
    <property type="molecule type" value="Genomic_DNA"/>
</dbReference>
<dbReference type="InterPro" id="IPR008841">
    <property type="entry name" value="Siphovirus-type_tail_N"/>
</dbReference>
<dbReference type="Proteomes" id="UP001140817">
    <property type="component" value="Unassembled WGS sequence"/>
</dbReference>
<feature type="domain" description="SH3b" evidence="1">
    <location>
        <begin position="299"/>
        <end position="362"/>
    </location>
</feature>
<dbReference type="PANTHER" id="PTHR34408">
    <property type="entry name" value="FAMILY PROTEIN, PUTATIVE-RELATED"/>
    <property type="match status" value="1"/>
</dbReference>
<dbReference type="InterPro" id="IPR003646">
    <property type="entry name" value="SH3-like_bac-type"/>
</dbReference>
<evidence type="ECO:0000259" key="1">
    <source>
        <dbReference type="PROSITE" id="PS51781"/>
    </source>
</evidence>
<dbReference type="PROSITE" id="PS51781">
    <property type="entry name" value="SH3B"/>
    <property type="match status" value="1"/>
</dbReference>
<evidence type="ECO:0000313" key="2">
    <source>
        <dbReference type="EMBL" id="MCR1821303.1"/>
    </source>
</evidence>
<accession>A0A9X2M857</accession>
<dbReference type="InterPro" id="IPR052354">
    <property type="entry name" value="Cell_Wall_Dynamics_Protein"/>
</dbReference>
<evidence type="ECO:0000313" key="3">
    <source>
        <dbReference type="Proteomes" id="UP001140817"/>
    </source>
</evidence>
<reference evidence="2" key="1">
    <citation type="submission" date="2022-07" db="EMBL/GenBank/DDBJ databases">
        <title>Enhanced cultured diversity of the mouse gut microbiota enables custom-made synthetic communities.</title>
        <authorList>
            <person name="Afrizal A."/>
        </authorList>
    </citation>
    <scope>NUCLEOTIDE SEQUENCE</scope>
    <source>
        <strain evidence="2">DSM 29186</strain>
    </source>
</reference>
<dbReference type="AlphaFoldDB" id="A0A9X2M857"/>
<dbReference type="InterPro" id="IPR006520">
    <property type="entry name" value="Dit_BPSPP_N"/>
</dbReference>
<dbReference type="Pfam" id="PF05709">
    <property type="entry name" value="Sipho_tail"/>
    <property type="match status" value="1"/>
</dbReference>
<dbReference type="Gene3D" id="2.30.30.40">
    <property type="entry name" value="SH3 Domains"/>
    <property type="match status" value="1"/>
</dbReference>
<dbReference type="Pfam" id="PF22768">
    <property type="entry name" value="SPP1_Dit"/>
    <property type="match status" value="1"/>
</dbReference>
<name>A0A9X2M857_9FIRM</name>
<sequence>MYNYFEFNDNVINDIAIVYEIDKPSLSKKQIDTISIPSRHGEIFNGCSYDPIEVKVSMLIQGDDEADYKDRLKTLHEIFKTTEEVKVAFSKDKFLFGIVSDEFRPENKTKESSYATIKIICHIPYCYSNDLKLFNMEDDNKSIIATNEGGEPALPFISIGFSRDTHYVQLENTQTGQRILVGAYPSLSLTSVKKKSLILHDDCTTLQNWSQSASSIDSNRSSNGTASIANNGNGICLGTMGDGSTTWKGMSIRTQNLSDELDEFSVQAYLKHNSTGKNGDPTILDIKADTSTGTVGEKTVYYEVKVASLNVRTGPGTKYKKIGALKRGHKITSYTLEKGWIKFKYTSSKTGYVCDDYCKKVTKTNQVSVEMQNMIVVSTGKGNVNLRATPHYSAKLVTTIRTGEAVRVIKYKYMDKDKDGNVRYYYKLAKKYKDKYAGYICTGNLKSASAVSVDYDYSSDANIADDKTGVISLYLFDINGSSLAKIEFIDEQKYFEYTKPLVRIGNRTVLQDTTKVPKPKSSIVDDNGTLKTTNYLSGKLGDWNEFYGKVTLKRYKENNKYVWDVVVQKIVDGVVKKTMATHNIKYTDLPTNKLAYVVLYIGTNAASMAKSCAMSLTDLKIYNLNPGTGTEVVENNKIYFQEGDILDLDFNTRTAYLNHDECNDIVDIGSRFFNIGTGDTEIKFNSDDTGLNADITFRENWFGTVD</sequence>
<dbReference type="PANTHER" id="PTHR34408:SF2">
    <property type="entry name" value="CELL WALL-BINDING PROTEIN YWSB"/>
    <property type="match status" value="1"/>
</dbReference>
<dbReference type="InterPro" id="IPR054738">
    <property type="entry name" value="Siphovirus-type_tail_C"/>
</dbReference>